<dbReference type="EMBL" id="NHTK01005366">
    <property type="protein sequence ID" value="PPQ80385.1"/>
    <property type="molecule type" value="Genomic_DNA"/>
</dbReference>
<dbReference type="InParanoid" id="A0A409WPE3"/>
<evidence type="ECO:0000313" key="1">
    <source>
        <dbReference type="EMBL" id="PPQ80385.1"/>
    </source>
</evidence>
<protein>
    <submittedName>
        <fullName evidence="1">Uncharacterized protein</fullName>
    </submittedName>
</protein>
<reference evidence="1 2" key="1">
    <citation type="journal article" date="2018" name="Evol. Lett.">
        <title>Horizontal gene cluster transfer increased hallucinogenic mushroom diversity.</title>
        <authorList>
            <person name="Reynolds H.T."/>
            <person name="Vijayakumar V."/>
            <person name="Gluck-Thaler E."/>
            <person name="Korotkin H.B."/>
            <person name="Matheny P.B."/>
            <person name="Slot J.C."/>
        </authorList>
    </citation>
    <scope>NUCLEOTIDE SEQUENCE [LARGE SCALE GENOMIC DNA]</scope>
    <source>
        <strain evidence="1 2">2629</strain>
    </source>
</reference>
<keyword evidence="2" id="KW-1185">Reference proteome</keyword>
<proteinExistence type="predicted"/>
<dbReference type="AlphaFoldDB" id="A0A409WPE3"/>
<comment type="caution">
    <text evidence="1">The sequence shown here is derived from an EMBL/GenBank/DDBJ whole genome shotgun (WGS) entry which is preliminary data.</text>
</comment>
<dbReference type="OrthoDB" id="3269417at2759"/>
<evidence type="ECO:0000313" key="2">
    <source>
        <dbReference type="Proteomes" id="UP000284842"/>
    </source>
</evidence>
<accession>A0A409WPE3</accession>
<organism evidence="1 2">
    <name type="scientific">Panaeolus cyanescens</name>
    <dbReference type="NCBI Taxonomy" id="181874"/>
    <lineage>
        <taxon>Eukaryota</taxon>
        <taxon>Fungi</taxon>
        <taxon>Dikarya</taxon>
        <taxon>Basidiomycota</taxon>
        <taxon>Agaricomycotina</taxon>
        <taxon>Agaricomycetes</taxon>
        <taxon>Agaricomycetidae</taxon>
        <taxon>Agaricales</taxon>
        <taxon>Agaricineae</taxon>
        <taxon>Galeropsidaceae</taxon>
        <taxon>Panaeolus</taxon>
    </lineage>
</organism>
<sequence>MKKLAAHNFEDLLQYAIPVFEGLLEDQHDQIIGRLLFELATWHALAKL</sequence>
<dbReference type="STRING" id="181874.A0A409WPE3"/>
<gene>
    <name evidence="1" type="ORF">CVT24_000610</name>
</gene>
<name>A0A409WPE3_9AGAR</name>
<dbReference type="Proteomes" id="UP000284842">
    <property type="component" value="Unassembled WGS sequence"/>
</dbReference>